<dbReference type="Pfam" id="PF01321">
    <property type="entry name" value="Creatinase_N"/>
    <property type="match status" value="1"/>
</dbReference>
<evidence type="ECO:0000313" key="5">
    <source>
        <dbReference type="Proteomes" id="UP000035579"/>
    </source>
</evidence>
<evidence type="ECO:0000313" key="3">
    <source>
        <dbReference type="EMBL" id="AKJ04841.1"/>
    </source>
</evidence>
<dbReference type="Pfam" id="PF00557">
    <property type="entry name" value="Peptidase_M24"/>
    <property type="match status" value="1"/>
</dbReference>
<dbReference type="EMBL" id="CP011509">
    <property type="protein sequence ID" value="AKJ04841.1"/>
    <property type="molecule type" value="Genomic_DNA"/>
</dbReference>
<dbReference type="KEGG" id="age:AA314_06467"/>
<organism evidence="3 5">
    <name type="scientific">Archangium gephyra</name>
    <dbReference type="NCBI Taxonomy" id="48"/>
    <lineage>
        <taxon>Bacteria</taxon>
        <taxon>Pseudomonadati</taxon>
        <taxon>Myxococcota</taxon>
        <taxon>Myxococcia</taxon>
        <taxon>Myxococcales</taxon>
        <taxon>Cystobacterineae</taxon>
        <taxon>Archangiaceae</taxon>
        <taxon>Archangium</taxon>
    </lineage>
</organism>
<feature type="domain" description="Peptidase M24" evidence="1">
    <location>
        <begin position="158"/>
        <end position="366"/>
    </location>
</feature>
<dbReference type="RefSeq" id="WP_053066861.1">
    <property type="nucleotide sequence ID" value="NZ_CP011509.1"/>
</dbReference>
<sequence length="406" mass="45007">MRLPALFEQGTDMIARSEYLERMRCLRQRVAEAGLEAFLVSSEDSIYYLTGVSYRPLERPFFILVKPEGKQVLLVPALEQEHLRAAPNVDEVLHYWDYPAPVGQGWAERLLELLEGFGQVGVEPSLPQEIASRLAHLSPRTLPLVEALRVVKSPAEVEMLRDAARYADLAVEKLLATSYYGVSELELFAQGRAVQLRIMKERGYDVLTSSVLVGSWPAPLSAQPHGVPTIADRLEVGPHIALGFLRVNGYAAECERTYFLSPPREVERAAFAVMLEARRRAFALVRPGVDCSEIDAVTKDFLQKEGHGGHLLHRTGHGFGLGNHEAPWVAEGCTDVLRENMFISIEPGIYLPGVGGIRHSDTVRVTRDGYECLTHAPTDLASLTITASKRLHRVKGALMRRAAGVK</sequence>
<dbReference type="Proteomes" id="UP000256345">
    <property type="component" value="Unassembled WGS sequence"/>
</dbReference>
<keyword evidence="6" id="KW-1185">Reference proteome</keyword>
<gene>
    <name evidence="3" type="ORF">AA314_06467</name>
    <name evidence="4" type="ORF">ATI61_10189</name>
</gene>
<dbReference type="InterPro" id="IPR036005">
    <property type="entry name" value="Creatinase/aminopeptidase-like"/>
</dbReference>
<name>A0AAC8QCC4_9BACT</name>
<keyword evidence="3" id="KW-0645">Protease</keyword>
<dbReference type="InterPro" id="IPR000994">
    <property type="entry name" value="Pept_M24"/>
</dbReference>
<keyword evidence="3" id="KW-0378">Hydrolase</keyword>
<dbReference type="GO" id="GO:0004177">
    <property type="term" value="F:aminopeptidase activity"/>
    <property type="evidence" value="ECO:0007669"/>
    <property type="project" value="UniProtKB-KW"/>
</dbReference>
<dbReference type="InterPro" id="IPR000587">
    <property type="entry name" value="Creatinase_N"/>
</dbReference>
<dbReference type="SUPFAM" id="SSF53092">
    <property type="entry name" value="Creatinase/prolidase N-terminal domain"/>
    <property type="match status" value="1"/>
</dbReference>
<dbReference type="Gene3D" id="3.90.230.10">
    <property type="entry name" value="Creatinase/methionine aminopeptidase superfamily"/>
    <property type="match status" value="1"/>
</dbReference>
<reference evidence="3 5" key="1">
    <citation type="submission" date="2015-05" db="EMBL/GenBank/DDBJ databases">
        <title>Genome assembly of Archangium gephyra DSM 2261.</title>
        <authorList>
            <person name="Sharma G."/>
            <person name="Subramanian S."/>
        </authorList>
    </citation>
    <scope>NUCLEOTIDE SEQUENCE [LARGE SCALE GENOMIC DNA]</scope>
    <source>
        <strain evidence="3 5">DSM 2261</strain>
    </source>
</reference>
<dbReference type="PANTHER" id="PTHR46112">
    <property type="entry name" value="AMINOPEPTIDASE"/>
    <property type="match status" value="1"/>
</dbReference>
<dbReference type="PANTHER" id="PTHR46112:SF2">
    <property type="entry name" value="XAA-PRO AMINOPEPTIDASE P-RELATED"/>
    <property type="match status" value="1"/>
</dbReference>
<evidence type="ECO:0000313" key="6">
    <source>
        <dbReference type="Proteomes" id="UP000256345"/>
    </source>
</evidence>
<protein>
    <submittedName>
        <fullName evidence="3">Aminopeptidase YpdF</fullName>
    </submittedName>
    <submittedName>
        <fullName evidence="4">Xaa-Pro dipeptidase</fullName>
    </submittedName>
</protein>
<evidence type="ECO:0000313" key="4">
    <source>
        <dbReference type="EMBL" id="REG37113.1"/>
    </source>
</evidence>
<dbReference type="AlphaFoldDB" id="A0AAC8QCC4"/>
<dbReference type="Gene3D" id="3.40.350.10">
    <property type="entry name" value="Creatinase/prolidase N-terminal domain"/>
    <property type="match status" value="1"/>
</dbReference>
<evidence type="ECO:0000259" key="1">
    <source>
        <dbReference type="Pfam" id="PF00557"/>
    </source>
</evidence>
<evidence type="ECO:0000259" key="2">
    <source>
        <dbReference type="Pfam" id="PF01321"/>
    </source>
</evidence>
<dbReference type="InterPro" id="IPR029149">
    <property type="entry name" value="Creatin/AminoP/Spt16_N"/>
</dbReference>
<dbReference type="SUPFAM" id="SSF55920">
    <property type="entry name" value="Creatinase/aminopeptidase"/>
    <property type="match status" value="1"/>
</dbReference>
<reference evidence="4 6" key="2">
    <citation type="submission" date="2018-08" db="EMBL/GenBank/DDBJ databases">
        <title>Genomic Encyclopedia of Archaeal and Bacterial Type Strains, Phase II (KMG-II): from individual species to whole genera.</title>
        <authorList>
            <person name="Goeker M."/>
        </authorList>
    </citation>
    <scope>NUCLEOTIDE SEQUENCE [LARGE SCALE GENOMIC DNA]</scope>
    <source>
        <strain evidence="4 6">DSM 2261</strain>
    </source>
</reference>
<dbReference type="Proteomes" id="UP000035579">
    <property type="component" value="Chromosome"/>
</dbReference>
<proteinExistence type="predicted"/>
<dbReference type="EMBL" id="QUMU01000001">
    <property type="protein sequence ID" value="REG37113.1"/>
    <property type="molecule type" value="Genomic_DNA"/>
</dbReference>
<feature type="domain" description="Creatinase N-terminal" evidence="2">
    <location>
        <begin position="22"/>
        <end position="149"/>
    </location>
</feature>
<accession>A0AAC8QCC4</accession>
<keyword evidence="3" id="KW-0031">Aminopeptidase</keyword>
<dbReference type="InterPro" id="IPR050659">
    <property type="entry name" value="Peptidase_M24B"/>
</dbReference>